<reference evidence="2 3" key="1">
    <citation type="journal article" date="2012" name="Science">
        <title>The Paleozoic origin of enzymatic lignin decomposition reconstructed from 31 fungal genomes.</title>
        <authorList>
            <person name="Floudas D."/>
            <person name="Binder M."/>
            <person name="Riley R."/>
            <person name="Barry K."/>
            <person name="Blanchette R.A."/>
            <person name="Henrissat B."/>
            <person name="Martinez A.T."/>
            <person name="Otillar R."/>
            <person name="Spatafora J.W."/>
            <person name="Yadav J.S."/>
            <person name="Aerts A."/>
            <person name="Benoit I."/>
            <person name="Boyd A."/>
            <person name="Carlson A."/>
            <person name="Copeland A."/>
            <person name="Coutinho P.M."/>
            <person name="de Vries R.P."/>
            <person name="Ferreira P."/>
            <person name="Findley K."/>
            <person name="Foster B."/>
            <person name="Gaskell J."/>
            <person name="Glotzer D."/>
            <person name="Gorecki P."/>
            <person name="Heitman J."/>
            <person name="Hesse C."/>
            <person name="Hori C."/>
            <person name="Igarashi K."/>
            <person name="Jurgens J.A."/>
            <person name="Kallen N."/>
            <person name="Kersten P."/>
            <person name="Kohler A."/>
            <person name="Kuees U."/>
            <person name="Kumar T.K.A."/>
            <person name="Kuo A."/>
            <person name="LaButti K."/>
            <person name="Larrondo L.F."/>
            <person name="Lindquist E."/>
            <person name="Ling A."/>
            <person name="Lombard V."/>
            <person name="Lucas S."/>
            <person name="Lundell T."/>
            <person name="Martin R."/>
            <person name="McLaughlin D.J."/>
            <person name="Morgenstern I."/>
            <person name="Morin E."/>
            <person name="Murat C."/>
            <person name="Nagy L.G."/>
            <person name="Nolan M."/>
            <person name="Ohm R.A."/>
            <person name="Patyshakuliyeva A."/>
            <person name="Rokas A."/>
            <person name="Ruiz-Duenas F.J."/>
            <person name="Sabat G."/>
            <person name="Salamov A."/>
            <person name="Samejima M."/>
            <person name="Schmutz J."/>
            <person name="Slot J.C."/>
            <person name="St John F."/>
            <person name="Stenlid J."/>
            <person name="Sun H."/>
            <person name="Sun S."/>
            <person name="Syed K."/>
            <person name="Tsang A."/>
            <person name="Wiebenga A."/>
            <person name="Young D."/>
            <person name="Pisabarro A."/>
            <person name="Eastwood D.C."/>
            <person name="Martin F."/>
            <person name="Cullen D."/>
            <person name="Grigoriev I.V."/>
            <person name="Hibbett D.S."/>
        </authorList>
    </citation>
    <scope>NUCLEOTIDE SEQUENCE [LARGE SCALE GENOMIC DNA]</scope>
    <source>
        <strain evidence="2 3">DJM-731 SS1</strain>
    </source>
</reference>
<proteinExistence type="predicted"/>
<keyword evidence="2" id="KW-0418">Kinase</keyword>
<dbReference type="InterPro" id="IPR001245">
    <property type="entry name" value="Ser-Thr/Tyr_kinase_cat_dom"/>
</dbReference>
<dbReference type="EMBL" id="JH795863">
    <property type="protein sequence ID" value="EJU01860.1"/>
    <property type="molecule type" value="Genomic_DNA"/>
</dbReference>
<dbReference type="SUPFAM" id="SSF56112">
    <property type="entry name" value="Protein kinase-like (PK-like)"/>
    <property type="match status" value="1"/>
</dbReference>
<evidence type="ECO:0000259" key="1">
    <source>
        <dbReference type="PROSITE" id="PS50011"/>
    </source>
</evidence>
<dbReference type="AlphaFoldDB" id="M5G125"/>
<organism evidence="2 3">
    <name type="scientific">Dacryopinax primogenitus (strain DJM 731)</name>
    <name type="common">Brown rot fungus</name>
    <dbReference type="NCBI Taxonomy" id="1858805"/>
    <lineage>
        <taxon>Eukaryota</taxon>
        <taxon>Fungi</taxon>
        <taxon>Dikarya</taxon>
        <taxon>Basidiomycota</taxon>
        <taxon>Agaricomycotina</taxon>
        <taxon>Dacrymycetes</taxon>
        <taxon>Dacrymycetales</taxon>
        <taxon>Dacrymycetaceae</taxon>
        <taxon>Dacryopinax</taxon>
    </lineage>
</organism>
<dbReference type="PROSITE" id="PS00108">
    <property type="entry name" value="PROTEIN_KINASE_ST"/>
    <property type="match status" value="1"/>
</dbReference>
<dbReference type="STRING" id="1858805.M5G125"/>
<evidence type="ECO:0000313" key="2">
    <source>
        <dbReference type="EMBL" id="EJU01860.1"/>
    </source>
</evidence>
<accession>M5G125</accession>
<dbReference type="PANTHER" id="PTHR44329">
    <property type="entry name" value="SERINE/THREONINE-PROTEIN KINASE TNNI3K-RELATED"/>
    <property type="match status" value="1"/>
</dbReference>
<dbReference type="OrthoDB" id="4062651at2759"/>
<dbReference type="OMA" id="DHLASCN"/>
<dbReference type="GeneID" id="63690145"/>
<gene>
    <name evidence="2" type="ORF">DACRYDRAFT_52142</name>
</gene>
<dbReference type="InterPro" id="IPR051681">
    <property type="entry name" value="Ser/Thr_Kinases-Pseudokinases"/>
</dbReference>
<name>M5G125_DACPD</name>
<dbReference type="HOGENOM" id="CLU_611138_0_0_1"/>
<dbReference type="SMART" id="SM00220">
    <property type="entry name" value="S_TKc"/>
    <property type="match status" value="1"/>
</dbReference>
<keyword evidence="2" id="KW-0808">Transferase</keyword>
<dbReference type="RefSeq" id="XP_040628757.1">
    <property type="nucleotide sequence ID" value="XM_040775083.1"/>
</dbReference>
<dbReference type="GO" id="GO:0004674">
    <property type="term" value="F:protein serine/threonine kinase activity"/>
    <property type="evidence" value="ECO:0007669"/>
    <property type="project" value="TreeGrafter"/>
</dbReference>
<dbReference type="Gene3D" id="1.10.510.10">
    <property type="entry name" value="Transferase(Phosphotransferase) domain 1"/>
    <property type="match status" value="1"/>
</dbReference>
<dbReference type="Pfam" id="PF07714">
    <property type="entry name" value="PK_Tyr_Ser-Thr"/>
    <property type="match status" value="1"/>
</dbReference>
<dbReference type="GO" id="GO:0005524">
    <property type="term" value="F:ATP binding"/>
    <property type="evidence" value="ECO:0007669"/>
    <property type="project" value="InterPro"/>
</dbReference>
<feature type="domain" description="Protein kinase" evidence="1">
    <location>
        <begin position="49"/>
        <end position="329"/>
    </location>
</feature>
<sequence>MEKQGTYETSILHVNDDLNITCAYPPDLRVAGVLKLFESISVSVIECTRIGNFPIDGGGYADVWRGKRSSDGMEVALKGLRINHEDQVLIKLLIREISIWSTLDHPNVLPFLGLSIQPGWRIPCLVSPWLTHGNVMKYLELHDDADRAELIDGVADGLKYLHEKGVVHGDVKGANILVASDGHPVLADFGLSVMEEQNSQGQTTTQTFAGSMRWMAPERLAPDQFGMGARTSRTFASDIYSFGMTIYEIYSGNLPFHELGNMEASIAVVNGRRPVHPGDVAIQRGLTPNLWIFITRCWEQKPDARPELSELAQDLDGSVDTAEITHALAATSVAATPPPAYSAFPGTSPPEHTFEVYRCVHGHVHISSCLMSCRPCPFCDPDNEFGYVCEHRIPWLEDAHETSRKEYAIGNIPIGHSECVTCSRLAPIRKGVKRDRCAYLCEVTRHPP</sequence>
<dbReference type="InterPro" id="IPR000719">
    <property type="entry name" value="Prot_kinase_dom"/>
</dbReference>
<dbReference type="Proteomes" id="UP000030653">
    <property type="component" value="Unassembled WGS sequence"/>
</dbReference>
<keyword evidence="3" id="KW-1185">Reference proteome</keyword>
<protein>
    <submittedName>
        <fullName evidence="2">Kinase-like protein</fullName>
    </submittedName>
</protein>
<dbReference type="PROSITE" id="PS50011">
    <property type="entry name" value="PROTEIN_KINASE_DOM"/>
    <property type="match status" value="1"/>
</dbReference>
<dbReference type="InterPro" id="IPR011009">
    <property type="entry name" value="Kinase-like_dom_sf"/>
</dbReference>
<evidence type="ECO:0000313" key="3">
    <source>
        <dbReference type="Proteomes" id="UP000030653"/>
    </source>
</evidence>
<dbReference type="InterPro" id="IPR008271">
    <property type="entry name" value="Ser/Thr_kinase_AS"/>
</dbReference>